<feature type="domain" description="DUF8201" evidence="2">
    <location>
        <begin position="334"/>
        <end position="469"/>
    </location>
</feature>
<feature type="transmembrane region" description="Helical" evidence="1">
    <location>
        <begin position="466"/>
        <end position="487"/>
    </location>
</feature>
<feature type="transmembrane region" description="Helical" evidence="1">
    <location>
        <begin position="101"/>
        <end position="124"/>
    </location>
</feature>
<evidence type="ECO:0000259" key="2">
    <source>
        <dbReference type="Pfam" id="PF26626"/>
    </source>
</evidence>
<gene>
    <name evidence="3" type="ORF">UFOPK4237_00444</name>
</gene>
<feature type="transmembrane region" description="Helical" evidence="1">
    <location>
        <begin position="494"/>
        <end position="520"/>
    </location>
</feature>
<feature type="domain" description="DUF8201" evidence="2">
    <location>
        <begin position="6"/>
        <end position="297"/>
    </location>
</feature>
<dbReference type="Pfam" id="PF26626">
    <property type="entry name" value="DUF8201"/>
    <property type="match status" value="2"/>
</dbReference>
<feature type="transmembrane region" description="Helical" evidence="1">
    <location>
        <begin position="269"/>
        <end position="300"/>
    </location>
</feature>
<feature type="transmembrane region" description="Helical" evidence="1">
    <location>
        <begin position="184"/>
        <end position="202"/>
    </location>
</feature>
<organism evidence="3">
    <name type="scientific">freshwater metagenome</name>
    <dbReference type="NCBI Taxonomy" id="449393"/>
    <lineage>
        <taxon>unclassified sequences</taxon>
        <taxon>metagenomes</taxon>
        <taxon>ecological metagenomes</taxon>
    </lineage>
</organism>
<name>A0A6J7S5V4_9ZZZZ</name>
<keyword evidence="1" id="KW-1133">Transmembrane helix</keyword>
<feature type="transmembrane region" description="Helical" evidence="1">
    <location>
        <begin position="442"/>
        <end position="460"/>
    </location>
</feature>
<reference evidence="3" key="1">
    <citation type="submission" date="2020-05" db="EMBL/GenBank/DDBJ databases">
        <authorList>
            <person name="Chiriac C."/>
            <person name="Salcher M."/>
            <person name="Ghai R."/>
            <person name="Kavagutti S V."/>
        </authorList>
    </citation>
    <scope>NUCLEOTIDE SEQUENCE</scope>
</reference>
<feature type="transmembrane region" description="Helical" evidence="1">
    <location>
        <begin position="67"/>
        <end position="89"/>
    </location>
</feature>
<feature type="transmembrane region" description="Helical" evidence="1">
    <location>
        <begin position="329"/>
        <end position="347"/>
    </location>
</feature>
<proteinExistence type="predicted"/>
<feature type="transmembrane region" description="Helical" evidence="1">
    <location>
        <begin position="239"/>
        <end position="257"/>
    </location>
</feature>
<sequence>MSGSFLVLVTWAFVIVSCVAIGYGITTNKRLEESIAGQLRYALWWGFAVAVLGILALSIAFPLRSAAAAAGMGAVVAGCAGYSIFRYVTRSKNSHDTKIHLSVFAVLLLIALAAAVVFFAVAALGPVMNYDSGLYHLGAIKYAGDYSTIPGLANLYFPLGYSNSIFPLAAFLGNGPWLGEGYRLVNGLIITMMLVDLAFRWIRGSRTVGAYVLLVGAVVTLVPMVGLSDYWVTSPTSDSAVLALTMVMSAYLADALWTSANRARNGSTAFVVAVLAVSLRPLMAVFLLAVIGVLVMRYILDKHESATERRIAGQSASGFGVTREYGSRAIWISAGVIAALFGVVQSVRDFIMSGWLQFPLSIHAFDVAWLAPDPVWNRTPTLGAARDPLHLWEAAVGWGWIPVWASRLPSQWETYVILALVVASVISIIVAIKVASLNAKSLLLAMMPALLTCAAWFLASPPSFRFVWGPIFSLGVIPIAWSLFAVAKANKVHLISAFVAPFALVLSSTVILAVVAYAGVTRIHPGLNTQQHSWAVGPIDVSVYFAPVVDVPTKSKTLASGLIVQIPTTSDQCWNVYPLCTAQLSPTVAMRGESLQDGFLP</sequence>
<feature type="transmembrane region" description="Helical" evidence="1">
    <location>
        <begin position="155"/>
        <end position="172"/>
    </location>
</feature>
<feature type="transmembrane region" description="Helical" evidence="1">
    <location>
        <begin position="41"/>
        <end position="61"/>
    </location>
</feature>
<keyword evidence="1" id="KW-0472">Membrane</keyword>
<keyword evidence="1" id="KW-0812">Transmembrane</keyword>
<accession>A0A6J7S5V4</accession>
<protein>
    <submittedName>
        <fullName evidence="3">Unannotated protein</fullName>
    </submittedName>
</protein>
<dbReference type="InterPro" id="IPR058514">
    <property type="entry name" value="DUF8201"/>
</dbReference>
<feature type="transmembrane region" description="Helical" evidence="1">
    <location>
        <begin position="415"/>
        <end position="435"/>
    </location>
</feature>
<feature type="transmembrane region" description="Helical" evidence="1">
    <location>
        <begin position="208"/>
        <end position="227"/>
    </location>
</feature>
<dbReference type="AlphaFoldDB" id="A0A6J7S5V4"/>
<evidence type="ECO:0000313" key="3">
    <source>
        <dbReference type="EMBL" id="CAB5036272.1"/>
    </source>
</evidence>
<evidence type="ECO:0000256" key="1">
    <source>
        <dbReference type="SAM" id="Phobius"/>
    </source>
</evidence>
<feature type="transmembrane region" description="Helical" evidence="1">
    <location>
        <begin position="6"/>
        <end position="25"/>
    </location>
</feature>
<dbReference type="EMBL" id="CAFBPZ010000018">
    <property type="protein sequence ID" value="CAB5036272.1"/>
    <property type="molecule type" value="Genomic_DNA"/>
</dbReference>